<organism evidence="2 3">
    <name type="scientific">Candidatus Nomurabacteria bacterium CG22_combo_CG10-13_8_21_14_all_32_8</name>
    <dbReference type="NCBI Taxonomy" id="1974732"/>
    <lineage>
        <taxon>Bacteria</taxon>
        <taxon>Candidatus Nomuraibacteriota</taxon>
    </lineage>
</organism>
<gene>
    <name evidence="2" type="ORF">COW91_03270</name>
</gene>
<feature type="transmembrane region" description="Helical" evidence="1">
    <location>
        <begin position="12"/>
        <end position="36"/>
    </location>
</feature>
<dbReference type="EMBL" id="PCTI01000055">
    <property type="protein sequence ID" value="PIP68729.1"/>
    <property type="molecule type" value="Genomic_DNA"/>
</dbReference>
<keyword evidence="1" id="KW-0812">Transmembrane</keyword>
<accession>A0A2H0CG43</accession>
<name>A0A2H0CG43_9BACT</name>
<dbReference type="AlphaFoldDB" id="A0A2H0CG43"/>
<proteinExistence type="predicted"/>
<sequence>MNVYMLIVSQTIFYIVSSVAILVVGVSLVIVMYYLICILRDTRNISSDINETYKKVKRNIKKIISLFSKK</sequence>
<evidence type="ECO:0000313" key="3">
    <source>
        <dbReference type="Proteomes" id="UP000229176"/>
    </source>
</evidence>
<protein>
    <submittedName>
        <fullName evidence="2">Uncharacterized protein</fullName>
    </submittedName>
</protein>
<reference evidence="2 3" key="1">
    <citation type="submission" date="2017-09" db="EMBL/GenBank/DDBJ databases">
        <title>Depth-based differentiation of microbial function through sediment-hosted aquifers and enrichment of novel symbionts in the deep terrestrial subsurface.</title>
        <authorList>
            <person name="Probst A.J."/>
            <person name="Ladd B."/>
            <person name="Jarett J.K."/>
            <person name="Geller-Mcgrath D.E."/>
            <person name="Sieber C.M."/>
            <person name="Emerson J.B."/>
            <person name="Anantharaman K."/>
            <person name="Thomas B.C."/>
            <person name="Malmstrom R."/>
            <person name="Stieglmeier M."/>
            <person name="Klingl A."/>
            <person name="Woyke T."/>
            <person name="Ryan C.M."/>
            <person name="Banfield J.F."/>
        </authorList>
    </citation>
    <scope>NUCLEOTIDE SEQUENCE [LARGE SCALE GENOMIC DNA]</scope>
    <source>
        <strain evidence="2">CG22_combo_CG10-13_8_21_14_all_32_8</strain>
    </source>
</reference>
<evidence type="ECO:0000256" key="1">
    <source>
        <dbReference type="SAM" id="Phobius"/>
    </source>
</evidence>
<keyword evidence="1" id="KW-1133">Transmembrane helix</keyword>
<keyword evidence="1" id="KW-0472">Membrane</keyword>
<evidence type="ECO:0000313" key="2">
    <source>
        <dbReference type="EMBL" id="PIP68729.1"/>
    </source>
</evidence>
<comment type="caution">
    <text evidence="2">The sequence shown here is derived from an EMBL/GenBank/DDBJ whole genome shotgun (WGS) entry which is preliminary data.</text>
</comment>
<dbReference type="Proteomes" id="UP000229176">
    <property type="component" value="Unassembled WGS sequence"/>
</dbReference>